<accession>A0ACC1T673</accession>
<evidence type="ECO:0000313" key="2">
    <source>
        <dbReference type="Proteomes" id="UP001148662"/>
    </source>
</evidence>
<evidence type="ECO:0000313" key="1">
    <source>
        <dbReference type="EMBL" id="KAJ3554034.1"/>
    </source>
</evidence>
<dbReference type="EMBL" id="JANHOG010000471">
    <property type="protein sequence ID" value="KAJ3554034.1"/>
    <property type="molecule type" value="Genomic_DNA"/>
</dbReference>
<keyword evidence="2" id="KW-1185">Reference proteome</keyword>
<organism evidence="1 2">
    <name type="scientific">Phlebia brevispora</name>
    <dbReference type="NCBI Taxonomy" id="194682"/>
    <lineage>
        <taxon>Eukaryota</taxon>
        <taxon>Fungi</taxon>
        <taxon>Dikarya</taxon>
        <taxon>Basidiomycota</taxon>
        <taxon>Agaricomycotina</taxon>
        <taxon>Agaricomycetes</taxon>
        <taxon>Polyporales</taxon>
        <taxon>Meruliaceae</taxon>
        <taxon>Phlebia</taxon>
    </lineage>
</organism>
<reference evidence="1" key="1">
    <citation type="submission" date="2022-07" db="EMBL/GenBank/DDBJ databases">
        <title>Genome Sequence of Phlebia brevispora.</title>
        <authorList>
            <person name="Buettner E."/>
        </authorList>
    </citation>
    <scope>NUCLEOTIDE SEQUENCE</scope>
    <source>
        <strain evidence="1">MPL23</strain>
    </source>
</reference>
<dbReference type="Proteomes" id="UP001148662">
    <property type="component" value="Unassembled WGS sequence"/>
</dbReference>
<protein>
    <submittedName>
        <fullName evidence="1">Uncharacterized protein</fullName>
    </submittedName>
</protein>
<sequence>MAGLFWRQFGILVWKNWIVLSRHSWLNVLRCFILPVAYGIFLAVAQIFLDRPNNFGIGNPAPIYDFSSRFDGSLSLVWADATNGTTTPTPDNIIAHITRGFSARQLRDVKKVNSLDDIPTSCPSNFNLFSECYAAISFTPFNSSLPQQLRPVNYTIHADGGLFHIDVVHHTSDYETRLLPLQWALDSAVINLSTGIDPPVPLEWPFTEETNKQQDLDIRLTYIRGLRSLLVLALFICYVGIAYQLPGAFMSERANLITSHMKAMGLRDSARILSWHVSMTLAYLPAWVIVSIIWHFRIFAGTNGGLVFVIHLLLGLSLASWSFFLAVPFGKSPQLAAVASTFCAILFAILAQAWSGTTNGGGFIYSIIFPAGYYIFAIRAIAGFELHQIPTDVIDPDPDNGLRLLPLIIAAIIDIFLWPWLAILLERRLYDPRNPKKRSWAFWRKRQVDVDAEPMLPNVAISIKNLGKDFQTSLLGRKRGLVTAIADLTIDIPKYGIYVLLGSNGAGKSTLMSILGGLLGRTRGTVQFEGGVERPPRGTIGIVPQKNVLFPELTCYQTLRVWRAIKRPSHITEEDDIEQLLRDCDLGHKIHYNANALSGGQKRKLQLAIGLIGGSKIVLVDECTSGVDPLSRRSIWRTLTAIRHERTIIFTTHFLDEADLLADTIAVLAAPGKLVAHGSPVHLKATLGEGYTVEVAFNALLEDEKSSSGPPAELLERIRTLAPNAYVSSSGPNNAEYHLKCKDSMTVRDVLQFVESVKGQYDIVNYSVVATSIEDIFLGLMHSDTETEEKEKEKDLEKIEETSIYLSICVASPNTPASAHQRPPSLTV</sequence>
<name>A0ACC1T673_9APHY</name>
<gene>
    <name evidence="1" type="ORF">NM688_g3311</name>
</gene>
<comment type="caution">
    <text evidence="1">The sequence shown here is derived from an EMBL/GenBank/DDBJ whole genome shotgun (WGS) entry which is preliminary data.</text>
</comment>
<proteinExistence type="predicted"/>